<dbReference type="InterPro" id="IPR016187">
    <property type="entry name" value="CTDL_fold"/>
</dbReference>
<sequence>NRSWITFNSSSNKFELIDATKSNWPVNWVKWYGAYAFSKYYSVGLPTEAQWEYAARGGLQLEYPTDDGTLDMTKANYNGDNPGVYNPDGHSVDVGSYPANPYGLYDMGGNVWEWCQDYYSESFYTDGVEDPLNIFEGTSSKRVRRGGSWNYHSTTLLTYARAFDFEYRGNNHFGFRIVKY</sequence>
<organism evidence="2">
    <name type="scientific">marine metagenome</name>
    <dbReference type="NCBI Taxonomy" id="408172"/>
    <lineage>
        <taxon>unclassified sequences</taxon>
        <taxon>metagenomes</taxon>
        <taxon>ecological metagenomes</taxon>
    </lineage>
</organism>
<feature type="domain" description="Sulfatase-modifying factor enzyme-like" evidence="1">
    <location>
        <begin position="17"/>
        <end position="179"/>
    </location>
</feature>
<proteinExistence type="predicted"/>
<gene>
    <name evidence="2" type="ORF">METZ01_LOCUS499361</name>
</gene>
<feature type="non-terminal residue" evidence="2">
    <location>
        <position position="1"/>
    </location>
</feature>
<dbReference type="PANTHER" id="PTHR23150:SF19">
    <property type="entry name" value="FORMYLGLYCINE-GENERATING ENZYME"/>
    <property type="match status" value="1"/>
</dbReference>
<evidence type="ECO:0000259" key="1">
    <source>
        <dbReference type="Pfam" id="PF03781"/>
    </source>
</evidence>
<protein>
    <recommendedName>
        <fullName evidence="1">Sulfatase-modifying factor enzyme-like domain-containing protein</fullName>
    </recommendedName>
</protein>
<dbReference type="InterPro" id="IPR005532">
    <property type="entry name" value="SUMF_dom"/>
</dbReference>
<reference evidence="2" key="1">
    <citation type="submission" date="2018-05" db="EMBL/GenBank/DDBJ databases">
        <authorList>
            <person name="Lanie J.A."/>
            <person name="Ng W.-L."/>
            <person name="Kazmierczak K.M."/>
            <person name="Andrzejewski T.M."/>
            <person name="Davidsen T.M."/>
            <person name="Wayne K.J."/>
            <person name="Tettelin H."/>
            <person name="Glass J.I."/>
            <person name="Rusch D."/>
            <person name="Podicherti R."/>
            <person name="Tsui H.-C.T."/>
            <person name="Winkler M.E."/>
        </authorList>
    </citation>
    <scope>NUCLEOTIDE SEQUENCE</scope>
</reference>
<dbReference type="Gene3D" id="3.90.1580.10">
    <property type="entry name" value="paralog of FGE (formylglycine-generating enzyme)"/>
    <property type="match status" value="1"/>
</dbReference>
<name>A0A383DPS4_9ZZZZ</name>
<dbReference type="SUPFAM" id="SSF56436">
    <property type="entry name" value="C-type lectin-like"/>
    <property type="match status" value="1"/>
</dbReference>
<dbReference type="PANTHER" id="PTHR23150">
    <property type="entry name" value="SULFATASE MODIFYING FACTOR 1, 2"/>
    <property type="match status" value="1"/>
</dbReference>
<dbReference type="InterPro" id="IPR042095">
    <property type="entry name" value="SUMF_sf"/>
</dbReference>
<accession>A0A383DPS4</accession>
<dbReference type="EMBL" id="UINC01219160">
    <property type="protein sequence ID" value="SVE46507.1"/>
    <property type="molecule type" value="Genomic_DNA"/>
</dbReference>
<dbReference type="AlphaFoldDB" id="A0A383DPS4"/>
<evidence type="ECO:0000313" key="2">
    <source>
        <dbReference type="EMBL" id="SVE46507.1"/>
    </source>
</evidence>
<dbReference type="GO" id="GO:0120147">
    <property type="term" value="F:formylglycine-generating oxidase activity"/>
    <property type="evidence" value="ECO:0007669"/>
    <property type="project" value="TreeGrafter"/>
</dbReference>
<dbReference type="InterPro" id="IPR051043">
    <property type="entry name" value="Sulfatase_Mod_Factor_Kinase"/>
</dbReference>
<dbReference type="Pfam" id="PF03781">
    <property type="entry name" value="FGE-sulfatase"/>
    <property type="match status" value="1"/>
</dbReference>